<reference evidence="2" key="2">
    <citation type="journal article" date="2022" name="Microb. Genom.">
        <title>A chromosome-scale genome assembly of the tomato pathogen Cladosporium fulvum reveals a compartmentalized genome architecture and the presence of a dispensable chromosome.</title>
        <authorList>
            <person name="Zaccaron A.Z."/>
            <person name="Chen L.H."/>
            <person name="Samaras A."/>
            <person name="Stergiopoulos I."/>
        </authorList>
    </citation>
    <scope>NUCLEOTIDE SEQUENCE</scope>
    <source>
        <strain evidence="2">Race5_Kim</strain>
    </source>
</reference>
<feature type="compositionally biased region" description="Basic and acidic residues" evidence="1">
    <location>
        <begin position="370"/>
        <end position="390"/>
    </location>
</feature>
<feature type="compositionally biased region" description="Polar residues" evidence="1">
    <location>
        <begin position="218"/>
        <end position="242"/>
    </location>
</feature>
<dbReference type="OMA" id="EHENTHN"/>
<feature type="compositionally biased region" description="Polar residues" evidence="1">
    <location>
        <begin position="33"/>
        <end position="44"/>
    </location>
</feature>
<dbReference type="AlphaFoldDB" id="A0A9Q8P6V5"/>
<dbReference type="EMBL" id="CP090165">
    <property type="protein sequence ID" value="UJO15346.1"/>
    <property type="molecule type" value="Genomic_DNA"/>
</dbReference>
<sequence length="390" mass="39130">MAELNDTTSQNVSGNAIHQDGTEHIKDQVFDARQTTGTTGVSSNPPEPIAPAQPPASNPGADDATAGIGKDAGGVSSTAHIESPVQESGQEGEKGTVGTVLGFLGMGTSTSVEPEREAADVDARNAGTAGSAAATEAAIATGAAGAVAGGVLASSSHGQTVEIPDRTRSSAVEGSAGGVSEGTLNRYRGDNSTTTDNSTTATTAPIAGQSAAAHTDPNAPNTTANIPTLTGSNDIVGQNADSTVRDVPQGGLEHENTHNSARDDTENKNLPDSETSGENEHKPLQHEQSGSKTKGSSMENRESIPSAGGQKLGDKHWGESAIVPEVPPKRASEAGIASKEGQPTGETANNTAANTGGATGGPGHQGGGGGEEKQKFTDNLKDKLHLGKKE</sequence>
<protein>
    <submittedName>
        <fullName evidence="2">Uncharacterized protein</fullName>
    </submittedName>
</protein>
<feature type="compositionally biased region" description="Polar residues" evidence="1">
    <location>
        <begin position="1"/>
        <end position="16"/>
    </location>
</feature>
<feature type="compositionally biased region" description="Polar residues" evidence="1">
    <location>
        <begin position="286"/>
        <end position="298"/>
    </location>
</feature>
<proteinExistence type="predicted"/>
<feature type="compositionally biased region" description="Basic and acidic residues" evidence="1">
    <location>
        <begin position="20"/>
        <end position="30"/>
    </location>
</feature>
<dbReference type="RefSeq" id="XP_047759712.1">
    <property type="nucleotide sequence ID" value="XM_047907119.1"/>
</dbReference>
<dbReference type="Proteomes" id="UP000756132">
    <property type="component" value="Chromosome 3"/>
</dbReference>
<name>A0A9Q8P6V5_PASFU</name>
<feature type="compositionally biased region" description="Gly residues" evidence="1">
    <location>
        <begin position="357"/>
        <end position="369"/>
    </location>
</feature>
<dbReference type="KEGG" id="ffu:CLAFUR5_07971"/>
<organism evidence="2 3">
    <name type="scientific">Passalora fulva</name>
    <name type="common">Tomato leaf mold</name>
    <name type="synonym">Cladosporium fulvum</name>
    <dbReference type="NCBI Taxonomy" id="5499"/>
    <lineage>
        <taxon>Eukaryota</taxon>
        <taxon>Fungi</taxon>
        <taxon>Dikarya</taxon>
        <taxon>Ascomycota</taxon>
        <taxon>Pezizomycotina</taxon>
        <taxon>Dothideomycetes</taxon>
        <taxon>Dothideomycetidae</taxon>
        <taxon>Mycosphaerellales</taxon>
        <taxon>Mycosphaerellaceae</taxon>
        <taxon>Fulvia</taxon>
    </lineage>
</organism>
<feature type="compositionally biased region" description="Low complexity" evidence="1">
    <location>
        <begin position="344"/>
        <end position="356"/>
    </location>
</feature>
<feature type="compositionally biased region" description="Low complexity" evidence="1">
    <location>
        <begin position="190"/>
        <end position="204"/>
    </location>
</feature>
<gene>
    <name evidence="2" type="ORF">CLAFUR5_07971</name>
</gene>
<evidence type="ECO:0000313" key="2">
    <source>
        <dbReference type="EMBL" id="UJO15346.1"/>
    </source>
</evidence>
<feature type="region of interest" description="Disordered" evidence="1">
    <location>
        <begin position="155"/>
        <end position="390"/>
    </location>
</feature>
<dbReference type="GeneID" id="71987849"/>
<evidence type="ECO:0000256" key="1">
    <source>
        <dbReference type="SAM" id="MobiDB-lite"/>
    </source>
</evidence>
<feature type="compositionally biased region" description="Basic and acidic residues" evidence="1">
    <location>
        <begin position="113"/>
        <end position="123"/>
    </location>
</feature>
<feature type="compositionally biased region" description="Basic and acidic residues" evidence="1">
    <location>
        <begin position="252"/>
        <end position="271"/>
    </location>
</feature>
<feature type="compositionally biased region" description="Polar residues" evidence="1">
    <location>
        <begin position="75"/>
        <end position="89"/>
    </location>
</feature>
<accession>A0A9Q8P6V5</accession>
<feature type="compositionally biased region" description="Pro residues" evidence="1">
    <location>
        <begin position="45"/>
        <end position="57"/>
    </location>
</feature>
<evidence type="ECO:0000313" key="3">
    <source>
        <dbReference type="Proteomes" id="UP000756132"/>
    </source>
</evidence>
<keyword evidence="3" id="KW-1185">Reference proteome</keyword>
<dbReference type="OrthoDB" id="3932561at2759"/>
<reference evidence="2" key="1">
    <citation type="submission" date="2021-12" db="EMBL/GenBank/DDBJ databases">
        <authorList>
            <person name="Zaccaron A."/>
            <person name="Stergiopoulos I."/>
        </authorList>
    </citation>
    <scope>NUCLEOTIDE SEQUENCE</scope>
    <source>
        <strain evidence="2">Race5_Kim</strain>
    </source>
</reference>
<feature type="region of interest" description="Disordered" evidence="1">
    <location>
        <begin position="1"/>
        <end position="134"/>
    </location>
</feature>